<evidence type="ECO:0000256" key="5">
    <source>
        <dbReference type="SAM" id="Phobius"/>
    </source>
</evidence>
<dbReference type="PANTHER" id="PTHR28128">
    <property type="entry name" value="GOLGI APPARATUS MEMBRANE PROTEIN TVP15"/>
    <property type="match status" value="1"/>
</dbReference>
<dbReference type="InterPro" id="IPR013714">
    <property type="entry name" value="Golgi_TVP15"/>
</dbReference>
<evidence type="ECO:0000256" key="1">
    <source>
        <dbReference type="ARBA" id="ARBA00004141"/>
    </source>
</evidence>
<dbReference type="Pfam" id="PF08507">
    <property type="entry name" value="COPI_assoc"/>
    <property type="match status" value="1"/>
</dbReference>
<dbReference type="PANTHER" id="PTHR28128:SF1">
    <property type="entry name" value="GOLGI APPARATUS MEMBRANE PROTEIN TVP15"/>
    <property type="match status" value="1"/>
</dbReference>
<accession>A0A0G4FVR3</accession>
<feature type="transmembrane region" description="Helical" evidence="5">
    <location>
        <begin position="89"/>
        <end position="109"/>
    </location>
</feature>
<dbReference type="InParanoid" id="A0A0G4FVR3"/>
<evidence type="ECO:0000313" key="6">
    <source>
        <dbReference type="EMBL" id="CEM18672.1"/>
    </source>
</evidence>
<reference evidence="6 7" key="1">
    <citation type="submission" date="2014-11" db="EMBL/GenBank/DDBJ databases">
        <authorList>
            <person name="Zhu J."/>
            <person name="Qi W."/>
            <person name="Song R."/>
        </authorList>
    </citation>
    <scope>NUCLEOTIDE SEQUENCE [LARGE SCALE GENOMIC DNA]</scope>
</reference>
<keyword evidence="3 5" id="KW-1133">Transmembrane helix</keyword>
<evidence type="ECO:0000313" key="7">
    <source>
        <dbReference type="Proteomes" id="UP000041254"/>
    </source>
</evidence>
<dbReference type="EMBL" id="CDMY01000506">
    <property type="protein sequence ID" value="CEM18672.1"/>
    <property type="molecule type" value="Genomic_DNA"/>
</dbReference>
<evidence type="ECO:0008006" key="8">
    <source>
        <dbReference type="Google" id="ProtNLM"/>
    </source>
</evidence>
<keyword evidence="2 5" id="KW-0812">Transmembrane</keyword>
<name>A0A0G4FVR3_VITBC</name>
<dbReference type="PhylomeDB" id="A0A0G4FVR3"/>
<evidence type="ECO:0000256" key="4">
    <source>
        <dbReference type="ARBA" id="ARBA00023136"/>
    </source>
</evidence>
<evidence type="ECO:0000256" key="3">
    <source>
        <dbReference type="ARBA" id="ARBA00022989"/>
    </source>
</evidence>
<sequence length="164" mass="17657">MKGSTASVSPMVGPGRSPSLEACLCYLLHAISILTALLIIGNGLLVIVWYVWGPVLFFVNWVVAVALLFFGGLLLAADLKCVERMGYFPFLYSSVGRGLFIILCGLLSVDLSTLFGIAAGGLITVLGVVYCLLGGCWLQGCPKPLLQRNERVICLTTHINFIDF</sequence>
<feature type="transmembrane region" description="Helical" evidence="5">
    <location>
        <begin position="58"/>
        <end position="77"/>
    </location>
</feature>
<comment type="subcellular location">
    <subcellularLocation>
        <location evidence="1">Membrane</location>
        <topology evidence="1">Multi-pass membrane protein</topology>
    </subcellularLocation>
</comment>
<keyword evidence="4 5" id="KW-0472">Membrane</keyword>
<dbReference type="VEuPathDB" id="CryptoDB:Vbra_16265"/>
<dbReference type="Proteomes" id="UP000041254">
    <property type="component" value="Unassembled WGS sequence"/>
</dbReference>
<organism evidence="6 7">
    <name type="scientific">Vitrella brassicaformis (strain CCMP3155)</name>
    <dbReference type="NCBI Taxonomy" id="1169540"/>
    <lineage>
        <taxon>Eukaryota</taxon>
        <taxon>Sar</taxon>
        <taxon>Alveolata</taxon>
        <taxon>Colpodellida</taxon>
        <taxon>Vitrellaceae</taxon>
        <taxon>Vitrella</taxon>
    </lineage>
</organism>
<evidence type="ECO:0000256" key="2">
    <source>
        <dbReference type="ARBA" id="ARBA00022692"/>
    </source>
</evidence>
<dbReference type="AlphaFoldDB" id="A0A0G4FVR3"/>
<keyword evidence="7" id="KW-1185">Reference proteome</keyword>
<feature type="transmembrane region" description="Helical" evidence="5">
    <location>
        <begin position="115"/>
        <end position="138"/>
    </location>
</feature>
<feature type="transmembrane region" description="Helical" evidence="5">
    <location>
        <begin position="26"/>
        <end position="52"/>
    </location>
</feature>
<gene>
    <name evidence="6" type="ORF">Vbra_16265</name>
</gene>
<protein>
    <recommendedName>
        <fullName evidence="8">COPI associated protein</fullName>
    </recommendedName>
</protein>
<dbReference type="GO" id="GO:0016020">
    <property type="term" value="C:membrane"/>
    <property type="evidence" value="ECO:0007669"/>
    <property type="project" value="UniProtKB-SubCell"/>
</dbReference>
<proteinExistence type="predicted"/>